<feature type="domain" description="EXPERA" evidence="8">
    <location>
        <begin position="12"/>
        <end position="154"/>
    </location>
</feature>
<dbReference type="PROSITE" id="PS51751">
    <property type="entry name" value="EXPERA"/>
    <property type="match status" value="1"/>
</dbReference>
<dbReference type="InterPro" id="IPR016964">
    <property type="entry name" value="Sigma2_recept"/>
</dbReference>
<protein>
    <recommendedName>
        <fullName evidence="7">Efficient mitochondria targeting-associated protein 19</fullName>
    </recommendedName>
</protein>
<keyword evidence="5 7" id="KW-1133">Transmembrane helix</keyword>
<dbReference type="OrthoDB" id="433124at2759"/>
<dbReference type="AlphaFoldDB" id="A0A9W8HWS8"/>
<feature type="transmembrane region" description="Helical" evidence="7">
    <location>
        <begin position="71"/>
        <end position="94"/>
    </location>
</feature>
<comment type="similarity">
    <text evidence="2">Belongs to the TMEM97/sigma-2 receptor family.</text>
</comment>
<feature type="transmembrane region" description="Helical" evidence="7">
    <location>
        <begin position="137"/>
        <end position="158"/>
    </location>
</feature>
<dbReference type="PANTHER" id="PTHR31204:SF1">
    <property type="entry name" value="SIGMA INTRACELLULAR RECEPTOR 2"/>
    <property type="match status" value="1"/>
</dbReference>
<dbReference type="InterPro" id="IPR051987">
    <property type="entry name" value="Sigma-2_receptor-like"/>
</dbReference>
<evidence type="ECO:0000313" key="9">
    <source>
        <dbReference type="EMBL" id="KAJ2803040.1"/>
    </source>
</evidence>
<name>A0A9W8HWS8_9FUNG</name>
<dbReference type="EMBL" id="JANBUO010000577">
    <property type="protein sequence ID" value="KAJ2803040.1"/>
    <property type="molecule type" value="Genomic_DNA"/>
</dbReference>
<evidence type="ECO:0000256" key="3">
    <source>
        <dbReference type="ARBA" id="ARBA00022692"/>
    </source>
</evidence>
<sequence length="179" mass="19912">MAGSSTALRRGLDKLYLWYFVSHIPITLLIDVQPLMPPSMIPQALLGLNRLLTDTLGDPFMIVGPGHPELVWFRSMLACELVLQLPFFLYAVWALWTGCPRRHLPLLIYGVHVSTTMAPILGTLIRGEINRTCSERMLLVSIYLPYLLIPLSMALVSFSECSQALAAAQATSQSKRKTA</sequence>
<evidence type="ECO:0000256" key="6">
    <source>
        <dbReference type="ARBA" id="ARBA00023136"/>
    </source>
</evidence>
<reference evidence="9" key="1">
    <citation type="submission" date="2022-07" db="EMBL/GenBank/DDBJ databases">
        <title>Phylogenomic reconstructions and comparative analyses of Kickxellomycotina fungi.</title>
        <authorList>
            <person name="Reynolds N.K."/>
            <person name="Stajich J.E."/>
            <person name="Barry K."/>
            <person name="Grigoriev I.V."/>
            <person name="Crous P."/>
            <person name="Smith M.E."/>
        </authorList>
    </citation>
    <scope>NUCLEOTIDE SEQUENCE</scope>
    <source>
        <strain evidence="9">NRRL 1565</strain>
    </source>
</reference>
<comment type="caution">
    <text evidence="9">The sequence shown here is derived from an EMBL/GenBank/DDBJ whole genome shotgun (WGS) entry which is preliminary data.</text>
</comment>
<feature type="transmembrane region" description="Helical" evidence="7">
    <location>
        <begin position="15"/>
        <end position="32"/>
    </location>
</feature>
<proteinExistence type="inferred from homology"/>
<dbReference type="PANTHER" id="PTHR31204">
    <property type="entry name" value="SIGMA INTRACELLULAR RECEPTOR 2"/>
    <property type="match status" value="1"/>
</dbReference>
<keyword evidence="10" id="KW-1185">Reference proteome</keyword>
<evidence type="ECO:0000256" key="4">
    <source>
        <dbReference type="ARBA" id="ARBA00022824"/>
    </source>
</evidence>
<accession>A0A9W8HWS8</accession>
<evidence type="ECO:0000313" key="10">
    <source>
        <dbReference type="Proteomes" id="UP001140094"/>
    </source>
</evidence>
<keyword evidence="6 7" id="KW-0472">Membrane</keyword>
<evidence type="ECO:0000259" key="8">
    <source>
        <dbReference type="PROSITE" id="PS51751"/>
    </source>
</evidence>
<evidence type="ECO:0000256" key="7">
    <source>
        <dbReference type="PIRNR" id="PIRNR031032"/>
    </source>
</evidence>
<feature type="transmembrane region" description="Helical" evidence="7">
    <location>
        <begin position="106"/>
        <end position="125"/>
    </location>
</feature>
<comment type="subcellular location">
    <subcellularLocation>
        <location evidence="1">Endoplasmic reticulum membrane</location>
        <topology evidence="1">Multi-pass membrane protein</topology>
    </subcellularLocation>
</comment>
<dbReference type="InterPro" id="IPR033118">
    <property type="entry name" value="EXPERA"/>
</dbReference>
<organism evidence="9 10">
    <name type="scientific">Coemansia guatemalensis</name>
    <dbReference type="NCBI Taxonomy" id="2761395"/>
    <lineage>
        <taxon>Eukaryota</taxon>
        <taxon>Fungi</taxon>
        <taxon>Fungi incertae sedis</taxon>
        <taxon>Zoopagomycota</taxon>
        <taxon>Kickxellomycotina</taxon>
        <taxon>Kickxellomycetes</taxon>
        <taxon>Kickxellales</taxon>
        <taxon>Kickxellaceae</taxon>
        <taxon>Coemansia</taxon>
    </lineage>
</organism>
<evidence type="ECO:0000256" key="1">
    <source>
        <dbReference type="ARBA" id="ARBA00004477"/>
    </source>
</evidence>
<dbReference type="Proteomes" id="UP001140094">
    <property type="component" value="Unassembled WGS sequence"/>
</dbReference>
<keyword evidence="3 7" id="KW-0812">Transmembrane</keyword>
<dbReference type="Pfam" id="PF05241">
    <property type="entry name" value="EBP"/>
    <property type="match status" value="1"/>
</dbReference>
<dbReference type="GO" id="GO:0005789">
    <property type="term" value="C:endoplasmic reticulum membrane"/>
    <property type="evidence" value="ECO:0007669"/>
    <property type="project" value="UniProtKB-SubCell"/>
</dbReference>
<evidence type="ECO:0000256" key="2">
    <source>
        <dbReference type="ARBA" id="ARBA00009096"/>
    </source>
</evidence>
<evidence type="ECO:0000256" key="5">
    <source>
        <dbReference type="ARBA" id="ARBA00022989"/>
    </source>
</evidence>
<keyword evidence="4 7" id="KW-0256">Endoplasmic reticulum</keyword>
<dbReference type="PIRSF" id="PIRSF031032">
    <property type="entry name" value="TMP_97_prd"/>
    <property type="match status" value="1"/>
</dbReference>
<gene>
    <name evidence="9" type="primary">TMEM97</name>
    <name evidence="9" type="ORF">H4R20_003044</name>
</gene>